<organism evidence="2 3">
    <name type="scientific">Ruminococcus difficilis</name>
    <dbReference type="NCBI Taxonomy" id="2763069"/>
    <lineage>
        <taxon>Bacteria</taxon>
        <taxon>Bacillati</taxon>
        <taxon>Bacillota</taxon>
        <taxon>Clostridia</taxon>
        <taxon>Eubacteriales</taxon>
        <taxon>Oscillospiraceae</taxon>
        <taxon>Ruminococcus</taxon>
    </lineage>
</organism>
<evidence type="ECO:0000259" key="1">
    <source>
        <dbReference type="Pfam" id="PF04480"/>
    </source>
</evidence>
<dbReference type="InterPro" id="IPR047216">
    <property type="entry name" value="Endonuclease_DUF559_bact"/>
</dbReference>
<dbReference type="PANTHER" id="PTHR38590:SF1">
    <property type="entry name" value="BLL0828 PROTEIN"/>
    <property type="match status" value="1"/>
</dbReference>
<accession>A0A934U3C9</accession>
<protein>
    <submittedName>
        <fullName evidence="2">DUF559 domain-containing protein</fullName>
    </submittedName>
</protein>
<dbReference type="RefSeq" id="WP_201426970.1">
    <property type="nucleotide sequence ID" value="NZ_JAEQMG010000040.1"/>
</dbReference>
<evidence type="ECO:0000313" key="2">
    <source>
        <dbReference type="EMBL" id="MBK6087669.1"/>
    </source>
</evidence>
<dbReference type="Gene3D" id="3.40.960.10">
    <property type="entry name" value="VSR Endonuclease"/>
    <property type="match status" value="1"/>
</dbReference>
<dbReference type="InterPro" id="IPR007569">
    <property type="entry name" value="DUF559"/>
</dbReference>
<dbReference type="Pfam" id="PF04480">
    <property type="entry name" value="DUF559"/>
    <property type="match status" value="1"/>
</dbReference>
<dbReference type="Proteomes" id="UP000633365">
    <property type="component" value="Unassembled WGS sequence"/>
</dbReference>
<sequence>MQNKLTDFSQNLRKNMTKEEKHLWYDYLKRLPITVNRQKVIGEYIVDFYISVARIVIELDGSQHYSKEGEQSDRKRDDYLRRIGIKVLRYTNRQIHEEFDDICNDIERKIRDSIKDKKLFV</sequence>
<comment type="caution">
    <text evidence="2">The sequence shown here is derived from an EMBL/GenBank/DDBJ whole genome shotgun (WGS) entry which is preliminary data.</text>
</comment>
<dbReference type="SUPFAM" id="SSF52980">
    <property type="entry name" value="Restriction endonuclease-like"/>
    <property type="match status" value="1"/>
</dbReference>
<dbReference type="PANTHER" id="PTHR38590">
    <property type="entry name" value="BLL0828 PROTEIN"/>
    <property type="match status" value="1"/>
</dbReference>
<keyword evidence="3" id="KW-1185">Reference proteome</keyword>
<dbReference type="AlphaFoldDB" id="A0A934U3C9"/>
<name>A0A934U3C9_9FIRM</name>
<gene>
    <name evidence="2" type="ORF">JKK62_03215</name>
</gene>
<dbReference type="CDD" id="cd01038">
    <property type="entry name" value="Endonuclease_DUF559"/>
    <property type="match status" value="1"/>
</dbReference>
<proteinExistence type="predicted"/>
<dbReference type="InterPro" id="IPR011335">
    <property type="entry name" value="Restrct_endonuc-II-like"/>
</dbReference>
<reference evidence="2" key="1">
    <citation type="submission" date="2021-01" db="EMBL/GenBank/DDBJ databases">
        <title>Genome public.</title>
        <authorList>
            <person name="Liu C."/>
            <person name="Sun Q."/>
        </authorList>
    </citation>
    <scope>NUCLEOTIDE SEQUENCE</scope>
    <source>
        <strain evidence="2">M6</strain>
    </source>
</reference>
<evidence type="ECO:0000313" key="3">
    <source>
        <dbReference type="Proteomes" id="UP000633365"/>
    </source>
</evidence>
<dbReference type="EMBL" id="JAEQMG010000040">
    <property type="protein sequence ID" value="MBK6087669.1"/>
    <property type="molecule type" value="Genomic_DNA"/>
</dbReference>
<feature type="domain" description="DUF559" evidence="1">
    <location>
        <begin position="4"/>
        <end position="110"/>
    </location>
</feature>